<evidence type="ECO:0000256" key="1">
    <source>
        <dbReference type="SAM" id="Phobius"/>
    </source>
</evidence>
<keyword evidence="1" id="KW-0472">Membrane</keyword>
<proteinExistence type="predicted"/>
<dbReference type="GO" id="GO:0016020">
    <property type="term" value="C:membrane"/>
    <property type="evidence" value="ECO:0007669"/>
    <property type="project" value="TreeGrafter"/>
</dbReference>
<dbReference type="PANTHER" id="PTHR21879:SF17">
    <property type="entry name" value="LD24139P"/>
    <property type="match status" value="1"/>
</dbReference>
<dbReference type="InterPro" id="IPR012464">
    <property type="entry name" value="DUF1676"/>
</dbReference>
<reference evidence="2" key="1">
    <citation type="submission" date="2021-12" db="EMBL/GenBank/DDBJ databases">
        <authorList>
            <person name="King R."/>
        </authorList>
    </citation>
    <scope>NUCLEOTIDE SEQUENCE</scope>
</reference>
<gene>
    <name evidence="2" type="ORF">BEMITA_LOCUS7267</name>
</gene>
<dbReference type="Pfam" id="PF07898">
    <property type="entry name" value="DUF1676"/>
    <property type="match status" value="1"/>
</dbReference>
<keyword evidence="1" id="KW-1133">Transmembrane helix</keyword>
<accession>A0A9P0ABP4</accession>
<keyword evidence="3" id="KW-1185">Reference proteome</keyword>
<dbReference type="EMBL" id="OU963865">
    <property type="protein sequence ID" value="CAH0388350.1"/>
    <property type="molecule type" value="Genomic_DNA"/>
</dbReference>
<evidence type="ECO:0000313" key="2">
    <source>
        <dbReference type="EMBL" id="CAH0388350.1"/>
    </source>
</evidence>
<organism evidence="2 3">
    <name type="scientific">Bemisia tabaci</name>
    <name type="common">Sweetpotato whitefly</name>
    <name type="synonym">Aleurodes tabaci</name>
    <dbReference type="NCBI Taxonomy" id="7038"/>
    <lineage>
        <taxon>Eukaryota</taxon>
        <taxon>Metazoa</taxon>
        <taxon>Ecdysozoa</taxon>
        <taxon>Arthropoda</taxon>
        <taxon>Hexapoda</taxon>
        <taxon>Insecta</taxon>
        <taxon>Pterygota</taxon>
        <taxon>Neoptera</taxon>
        <taxon>Paraneoptera</taxon>
        <taxon>Hemiptera</taxon>
        <taxon>Sternorrhyncha</taxon>
        <taxon>Aleyrodoidea</taxon>
        <taxon>Aleyrodidae</taxon>
        <taxon>Aleyrodinae</taxon>
        <taxon>Bemisia</taxon>
    </lineage>
</organism>
<sequence>MVSVTRTELDTDNLPKFCSGILGVGRGKIKKKLYPILALLGLKIFAVLPLIIGVVGLLAAKAFFIGKIALIVAGILAIQKYSHGGYSGIGSWGKIADNWTSATNQAATGWNSAAQSAPGGGYYKRSMNGLQGAHEMAYSAQIPASSGSADS</sequence>
<name>A0A9P0ABP4_BEMTA</name>
<feature type="transmembrane region" description="Helical" evidence="1">
    <location>
        <begin position="33"/>
        <end position="52"/>
    </location>
</feature>
<dbReference type="Proteomes" id="UP001152759">
    <property type="component" value="Chromosome 4"/>
</dbReference>
<keyword evidence="1" id="KW-0812">Transmembrane</keyword>
<protein>
    <submittedName>
        <fullName evidence="2">Uncharacterized protein</fullName>
    </submittedName>
</protein>
<dbReference type="AlphaFoldDB" id="A0A9P0ABP4"/>
<evidence type="ECO:0000313" key="3">
    <source>
        <dbReference type="Proteomes" id="UP001152759"/>
    </source>
</evidence>
<dbReference type="PANTHER" id="PTHR21879">
    <property type="entry name" value="FI03362P-RELATED-RELATED"/>
    <property type="match status" value="1"/>
</dbReference>